<dbReference type="InterPro" id="IPR002491">
    <property type="entry name" value="ABC_transptr_periplasmic_BD"/>
</dbReference>
<organism evidence="5 6">
    <name type="scientific">Methanoculleus bourgensis</name>
    <dbReference type="NCBI Taxonomy" id="83986"/>
    <lineage>
        <taxon>Archaea</taxon>
        <taxon>Methanobacteriati</taxon>
        <taxon>Methanobacteriota</taxon>
        <taxon>Stenosarchaea group</taxon>
        <taxon>Methanomicrobia</taxon>
        <taxon>Methanomicrobiales</taxon>
        <taxon>Methanomicrobiaceae</taxon>
        <taxon>Methanoculleus</taxon>
    </lineage>
</organism>
<proteinExistence type="predicted"/>
<dbReference type="PANTHER" id="PTHR30535">
    <property type="entry name" value="VITAMIN B12-BINDING PROTEIN"/>
    <property type="match status" value="1"/>
</dbReference>
<gene>
    <name evidence="5" type="ORF">MMAB1_2261</name>
</gene>
<feature type="transmembrane region" description="Helical" evidence="3">
    <location>
        <begin position="335"/>
        <end position="352"/>
    </location>
</feature>
<protein>
    <submittedName>
        <fullName evidence="5">Periplasmic binding protein</fullName>
    </submittedName>
</protein>
<accession>A0A0X3BPN1</accession>
<dbReference type="NCBIfam" id="NF038402">
    <property type="entry name" value="TroA_like"/>
    <property type="match status" value="1"/>
</dbReference>
<dbReference type="KEGG" id="mema:MMAB1_2261"/>
<evidence type="ECO:0000256" key="1">
    <source>
        <dbReference type="ARBA" id="ARBA00022729"/>
    </source>
</evidence>
<dbReference type="Proteomes" id="UP000069850">
    <property type="component" value="Chromosome 1"/>
</dbReference>
<keyword evidence="1" id="KW-0732">Signal</keyword>
<reference evidence="5 6" key="1">
    <citation type="submission" date="2016-01" db="EMBL/GenBank/DDBJ databases">
        <authorList>
            <person name="Manzoor S."/>
        </authorList>
    </citation>
    <scope>NUCLEOTIDE SEQUENCE [LARGE SCALE GENOMIC DNA]</scope>
    <source>
        <strain evidence="5">Methanoculleus sp MAB1</strain>
    </source>
</reference>
<dbReference type="PROSITE" id="PS50983">
    <property type="entry name" value="FE_B12_PBP"/>
    <property type="match status" value="1"/>
</dbReference>
<dbReference type="InterPro" id="IPR050902">
    <property type="entry name" value="ABC_Transporter_SBP"/>
</dbReference>
<keyword evidence="3" id="KW-0812">Transmembrane</keyword>
<dbReference type="RefSeq" id="WP_062264498.1">
    <property type="nucleotide sequence ID" value="NZ_LT158599.1"/>
</dbReference>
<feature type="region of interest" description="Disordered" evidence="2">
    <location>
        <begin position="28"/>
        <end position="51"/>
    </location>
</feature>
<dbReference type="GO" id="GO:0071281">
    <property type="term" value="P:cellular response to iron ion"/>
    <property type="evidence" value="ECO:0007669"/>
    <property type="project" value="TreeGrafter"/>
</dbReference>
<dbReference type="OrthoDB" id="24039at2157"/>
<dbReference type="PANTHER" id="PTHR30535:SF34">
    <property type="entry name" value="MOLYBDATE-BINDING PROTEIN MOLA"/>
    <property type="match status" value="1"/>
</dbReference>
<sequence>MRTTHLILSVASIIALLLLAGTVDAAPMPHEEPPVPAPADGDERSVTVTDDSGKTVLIRGEPQRIVSLAPSNTEILYALGLEDRIVAVTERCDYPLATADKPEVGGFSTVNIEKVIAMGPDLIFASPANTDEVIDRLRSLGMTVVILDPQTIDGVLRDIELTGRATGQEEQASMLTKELRTRIGAVAEKAAANRIEHPSVAHVIWHDPLWVSGRGAFQDEVITLAGGTNAFGSVDDWSIVSLEEFITTNPDYILVSSGSGMDPDGYDAIYNYIINEPRLQRLDAVRNGHVYVIDADVVSRGSPRIVDALEEVADYLQPGATREETPAAAGTVQSPGFGVIALAGALFIIFLLRTKR</sequence>
<keyword evidence="3" id="KW-1133">Transmembrane helix</keyword>
<name>A0A0X3BPN1_9EURY</name>
<dbReference type="EMBL" id="LT158599">
    <property type="protein sequence ID" value="CVK33474.1"/>
    <property type="molecule type" value="Genomic_DNA"/>
</dbReference>
<keyword evidence="3" id="KW-0472">Membrane</keyword>
<dbReference type="SUPFAM" id="SSF53807">
    <property type="entry name" value="Helical backbone' metal receptor"/>
    <property type="match status" value="1"/>
</dbReference>
<dbReference type="CDD" id="cd01144">
    <property type="entry name" value="BtuF"/>
    <property type="match status" value="1"/>
</dbReference>
<evidence type="ECO:0000313" key="6">
    <source>
        <dbReference type="Proteomes" id="UP000069850"/>
    </source>
</evidence>
<dbReference type="InterPro" id="IPR054828">
    <property type="entry name" value="Vit_B12_bind_prot"/>
</dbReference>
<feature type="domain" description="Fe/B12 periplasmic-binding" evidence="4">
    <location>
        <begin position="64"/>
        <end position="320"/>
    </location>
</feature>
<dbReference type="Pfam" id="PF01497">
    <property type="entry name" value="Peripla_BP_2"/>
    <property type="match status" value="1"/>
</dbReference>
<evidence type="ECO:0000256" key="2">
    <source>
        <dbReference type="SAM" id="MobiDB-lite"/>
    </source>
</evidence>
<evidence type="ECO:0000256" key="3">
    <source>
        <dbReference type="SAM" id="Phobius"/>
    </source>
</evidence>
<dbReference type="Gene3D" id="3.40.50.1980">
    <property type="entry name" value="Nitrogenase molybdenum iron protein domain"/>
    <property type="match status" value="2"/>
</dbReference>
<dbReference type="GeneID" id="27137948"/>
<dbReference type="AlphaFoldDB" id="A0A0X3BPN1"/>
<evidence type="ECO:0000313" key="5">
    <source>
        <dbReference type="EMBL" id="CVK33474.1"/>
    </source>
</evidence>
<evidence type="ECO:0000259" key="4">
    <source>
        <dbReference type="PROSITE" id="PS50983"/>
    </source>
</evidence>